<evidence type="ECO:0000313" key="2">
    <source>
        <dbReference type="Proteomes" id="UP000054821"/>
    </source>
</evidence>
<gene>
    <name evidence="1" type="ORF">TGAM01_v209962</name>
</gene>
<reference evidence="1 2" key="1">
    <citation type="journal article" date="2016" name="Genome Announc.">
        <title>Draft Whole-Genome Sequence of Trichoderma gamsii T6085, a Promising Biocontrol Agent of Fusarium Head Blight on Wheat.</title>
        <authorList>
            <person name="Baroncelli R."/>
            <person name="Zapparata A."/>
            <person name="Piaggeschi G."/>
            <person name="Sarrocco S."/>
            <person name="Vannacci G."/>
        </authorList>
    </citation>
    <scope>NUCLEOTIDE SEQUENCE [LARGE SCALE GENOMIC DNA]</scope>
    <source>
        <strain evidence="1 2">T6085</strain>
    </source>
</reference>
<dbReference type="AlphaFoldDB" id="A0A2P4ZAC4"/>
<protein>
    <submittedName>
        <fullName evidence="1">Uncharacterized protein</fullName>
    </submittedName>
</protein>
<evidence type="ECO:0000313" key="1">
    <source>
        <dbReference type="EMBL" id="PON21235.1"/>
    </source>
</evidence>
<dbReference type="RefSeq" id="XP_018658320.1">
    <property type="nucleotide sequence ID" value="XM_018808402.1"/>
</dbReference>
<proteinExistence type="predicted"/>
<name>A0A2P4ZAC4_9HYPO</name>
<organism evidence="1 2">
    <name type="scientific">Trichoderma gamsii</name>
    <dbReference type="NCBI Taxonomy" id="398673"/>
    <lineage>
        <taxon>Eukaryota</taxon>
        <taxon>Fungi</taxon>
        <taxon>Dikarya</taxon>
        <taxon>Ascomycota</taxon>
        <taxon>Pezizomycotina</taxon>
        <taxon>Sordariomycetes</taxon>
        <taxon>Hypocreomycetidae</taxon>
        <taxon>Hypocreales</taxon>
        <taxon>Hypocreaceae</taxon>
        <taxon>Trichoderma</taxon>
    </lineage>
</organism>
<keyword evidence="2" id="KW-1185">Reference proteome</keyword>
<accession>A0A2P4ZAC4</accession>
<dbReference type="GeneID" id="29988485"/>
<dbReference type="EMBL" id="JPDN02000053">
    <property type="protein sequence ID" value="PON21235.1"/>
    <property type="molecule type" value="Genomic_DNA"/>
</dbReference>
<sequence>MKQFSALRHSRRLLFGGIGTGICYGAFAAHSSVRLDSRRKQSAAAPTQYAAKSVEPLPSPEIIRQISSGSVVG</sequence>
<dbReference type="STRING" id="398673.A0A2P4ZAC4"/>
<dbReference type="Proteomes" id="UP000054821">
    <property type="component" value="Unassembled WGS sequence"/>
</dbReference>
<comment type="caution">
    <text evidence="1">The sequence shown here is derived from an EMBL/GenBank/DDBJ whole genome shotgun (WGS) entry which is preliminary data.</text>
</comment>